<organism evidence="8 9">
    <name type="scientific">Lederbergia citri</name>
    <dbReference type="NCBI Taxonomy" id="2833580"/>
    <lineage>
        <taxon>Bacteria</taxon>
        <taxon>Bacillati</taxon>
        <taxon>Bacillota</taxon>
        <taxon>Bacilli</taxon>
        <taxon>Bacillales</taxon>
        <taxon>Bacillaceae</taxon>
        <taxon>Lederbergia</taxon>
    </lineage>
</organism>
<dbReference type="AlphaFoldDB" id="A0A942YHC1"/>
<keyword evidence="2" id="KW-0813">Transport</keyword>
<reference evidence="8 9" key="1">
    <citation type="submission" date="2021-05" db="EMBL/GenBank/DDBJ databases">
        <title>Novel Bacillus species.</title>
        <authorList>
            <person name="Liu G."/>
        </authorList>
    </citation>
    <scope>NUCLEOTIDE SEQUENCE [LARGE SCALE GENOMIC DNA]</scope>
    <source>
        <strain evidence="9">FJAT-49780</strain>
    </source>
</reference>
<accession>A0A942YHC1</accession>
<evidence type="ECO:0000259" key="7">
    <source>
        <dbReference type="PROSITE" id="PS51093"/>
    </source>
</evidence>
<keyword evidence="4" id="KW-0808">Transferase</keyword>
<dbReference type="PROSITE" id="PS00371">
    <property type="entry name" value="PTS_EIIA_TYPE_1_HIS"/>
    <property type="match status" value="1"/>
</dbReference>
<dbReference type="NCBIfam" id="TIGR00830">
    <property type="entry name" value="PTBA"/>
    <property type="match status" value="1"/>
</dbReference>
<protein>
    <submittedName>
        <fullName evidence="8">PTS glucose transporter subunit IIA</fullName>
    </submittedName>
</protein>
<comment type="caution">
    <text evidence="8">The sequence shown here is derived from an EMBL/GenBank/DDBJ whole genome shotgun (WGS) entry which is preliminary data.</text>
</comment>
<evidence type="ECO:0000256" key="1">
    <source>
        <dbReference type="ARBA" id="ARBA00004496"/>
    </source>
</evidence>
<dbReference type="PANTHER" id="PTHR45008">
    <property type="entry name" value="PTS SYSTEM GLUCOSE-SPECIFIC EIIA COMPONENT"/>
    <property type="match status" value="1"/>
</dbReference>
<sequence length="167" mass="17989">MFKNLFGKKQAVSKTIELKAYATGNILQLEDVPDPVFSKKLMGDGIAIEPQEGKFVSPVDGEVIQVFPTKHAIGIKALNGAEILIHIGLETVSMNGEGFTSHVVEGEKVKAGDTLVTIDLEKVKEMAKSIITPIVITNSDDMESIDHLISSGSVSVNEEVILRVTSK</sequence>
<evidence type="ECO:0000256" key="2">
    <source>
        <dbReference type="ARBA" id="ARBA00022448"/>
    </source>
</evidence>
<dbReference type="EMBL" id="JAGYPG010000001">
    <property type="protein sequence ID" value="MBS4194286.1"/>
    <property type="molecule type" value="Genomic_DNA"/>
</dbReference>
<dbReference type="SUPFAM" id="SSF51261">
    <property type="entry name" value="Duplicated hybrid motif"/>
    <property type="match status" value="1"/>
</dbReference>
<comment type="subcellular location">
    <subcellularLocation>
        <location evidence="1">Cytoplasm</location>
    </subcellularLocation>
</comment>
<dbReference type="InterPro" id="IPR001127">
    <property type="entry name" value="PTS_EIIA_1_perm"/>
</dbReference>
<dbReference type="PANTHER" id="PTHR45008:SF1">
    <property type="entry name" value="PTS SYSTEM GLUCOSE-SPECIFIC EIIA COMPONENT"/>
    <property type="match status" value="1"/>
</dbReference>
<dbReference type="Pfam" id="PF00358">
    <property type="entry name" value="PTS_EIIA_1"/>
    <property type="match status" value="1"/>
</dbReference>
<dbReference type="InterPro" id="IPR011055">
    <property type="entry name" value="Dup_hybrid_motif"/>
</dbReference>
<dbReference type="GO" id="GO:0005737">
    <property type="term" value="C:cytoplasm"/>
    <property type="evidence" value="ECO:0007669"/>
    <property type="project" value="UniProtKB-SubCell"/>
</dbReference>
<evidence type="ECO:0000313" key="8">
    <source>
        <dbReference type="EMBL" id="MBS4194286.1"/>
    </source>
</evidence>
<feature type="domain" description="PTS EIIA type-1" evidence="7">
    <location>
        <begin position="34"/>
        <end position="138"/>
    </location>
</feature>
<keyword evidence="9" id="KW-1185">Reference proteome</keyword>
<keyword evidence="6" id="KW-0418">Kinase</keyword>
<dbReference type="InterPro" id="IPR050890">
    <property type="entry name" value="PTS_EIIA_component"/>
</dbReference>
<dbReference type="GO" id="GO:0009401">
    <property type="term" value="P:phosphoenolpyruvate-dependent sugar phosphotransferase system"/>
    <property type="evidence" value="ECO:0007669"/>
    <property type="project" value="UniProtKB-KW"/>
</dbReference>
<evidence type="ECO:0000256" key="3">
    <source>
        <dbReference type="ARBA" id="ARBA00022597"/>
    </source>
</evidence>
<proteinExistence type="predicted"/>
<evidence type="ECO:0000313" key="9">
    <source>
        <dbReference type="Proteomes" id="UP000681414"/>
    </source>
</evidence>
<name>A0A942YHC1_9BACI</name>
<dbReference type="GO" id="GO:0016301">
    <property type="term" value="F:kinase activity"/>
    <property type="evidence" value="ECO:0007669"/>
    <property type="project" value="UniProtKB-KW"/>
</dbReference>
<gene>
    <name evidence="8" type="ORF">KHA97_04245</name>
</gene>
<evidence type="ECO:0000256" key="5">
    <source>
        <dbReference type="ARBA" id="ARBA00022683"/>
    </source>
</evidence>
<dbReference type="Proteomes" id="UP000681414">
    <property type="component" value="Unassembled WGS sequence"/>
</dbReference>
<keyword evidence="5" id="KW-0598">Phosphotransferase system</keyword>
<evidence type="ECO:0000256" key="4">
    <source>
        <dbReference type="ARBA" id="ARBA00022679"/>
    </source>
</evidence>
<dbReference type="FunFam" id="2.70.70.10:FF:000001">
    <property type="entry name" value="PTS system glucose-specific IIA component"/>
    <property type="match status" value="1"/>
</dbReference>
<keyword evidence="3 8" id="KW-0762">Sugar transport</keyword>
<evidence type="ECO:0000256" key="6">
    <source>
        <dbReference type="ARBA" id="ARBA00022777"/>
    </source>
</evidence>
<dbReference type="RefSeq" id="WP_213123483.1">
    <property type="nucleotide sequence ID" value="NZ_JAGYPG010000001.1"/>
</dbReference>
<dbReference type="Gene3D" id="2.70.70.10">
    <property type="entry name" value="Glucose Permease (Domain IIA)"/>
    <property type="match status" value="1"/>
</dbReference>
<dbReference type="PROSITE" id="PS51093">
    <property type="entry name" value="PTS_EIIA_TYPE_1"/>
    <property type="match status" value="1"/>
</dbReference>